<sequence length="915" mass="97853">MVQPNHAKSARERFNISKLAIEFSWLTVSFWIAVVVAGLLAFSSLKYALFPDITFPVVVVNAQAPLSTALDTEAKLTKPLEESLKSLEGLEDIRSSTYPGQTAVSLSFVVGTNLETSKNNTEKALKQLTLPKGASYKIIPLNLNESAAVSYAIESSGRNLADLQKLTKDKIIPAIAQLPGVLKVSLLGDGNVAPPSTNPTGLPAVGTLIRFNGKEALAIQVIKKGNANTLEVVSRVEKEIQKLRSNLKDVTLSLASTQAEYIQKATHSTIDALIEAIILSVVVIFPFLWNWQATLISALAIPISLLGTFIVMAIYGFNLETITLLALALVIGSIVDDAIVDVENIMRHVENGSTPRQAAFIATKEIGLTVTAATFTAVAVFLPIGFMGGVIGQFFKPFGITVSAAMLTSLLVARTLSPVLAIYWLKPTPPRSPQRTSQLWAKFDLAYRDLLAWSLKHRRIVVGLGMISLIVGIVTIPLIPKGFIPKLDRGEFNIIYTAPLPSLPPGLEPGAQAGQVGQAGQEKQGGEGDTIERNQNNSVAASVLASSSQIQLPNPLNDSLQVAKKLEEVVRKSPAVETVFATVGSREGEPNKGTLYVKLKQDRNIKTAEFQDQLRSSLPTLSGVTTSVEDIQFVDTGSQKTLQLALRGNDLDSLNKTAKAIKEKIEDQPGFVDVTVTGESNQQGKFLHVERLNGQRVAYIGANLGQNLSLGEATDKITAEAKALMPADATLDLGGDSAYQSEVFGSFGITLGLSALCIIVVLIWLFKSWVDPIVIGISLPLALVGALLALLLTKSDFGMISLIGFVFLLGIANKNAILIVDCINQLRDSGLEKTEAILKAGPIRLRPIMMTTAATILGMVPIALGLGAGSELRSPMAVAIAGGLVSSTILSLVVVPVVYAILDDWFPRQKVTGNR</sequence>
<protein>
    <submittedName>
        <fullName evidence="4">Acriflavin resistance protein</fullName>
    </submittedName>
</protein>
<keyword evidence="1" id="KW-0175">Coiled coil</keyword>
<keyword evidence="3" id="KW-0472">Membrane</keyword>
<feature type="transmembrane region" description="Helical" evidence="3">
    <location>
        <begin position="799"/>
        <end position="824"/>
    </location>
</feature>
<reference evidence="4" key="1">
    <citation type="submission" date="2017-04" db="EMBL/GenBank/DDBJ databases">
        <title>Genome deletions in a multicellular cyanobacterial endosymbiont for morphological adaptation in marine diatoms.</title>
        <authorList>
            <person name="Wang Y."/>
            <person name="Gao H."/>
            <person name="Li R."/>
            <person name="Xu X."/>
        </authorList>
    </citation>
    <scope>NUCLEOTIDE SEQUENCE</scope>
    <source>
        <strain evidence="4">FACHB 800</strain>
    </source>
</reference>
<organism evidence="4 5">
    <name type="scientific">Richelia sinica FACHB-800</name>
    <dbReference type="NCBI Taxonomy" id="1357546"/>
    <lineage>
        <taxon>Bacteria</taxon>
        <taxon>Bacillati</taxon>
        <taxon>Cyanobacteriota</taxon>
        <taxon>Cyanophyceae</taxon>
        <taxon>Nostocales</taxon>
        <taxon>Nostocaceae</taxon>
        <taxon>Richelia</taxon>
    </lineage>
</organism>
<dbReference type="PANTHER" id="PTHR32063">
    <property type="match status" value="1"/>
</dbReference>
<feature type="transmembrane region" description="Helical" evidence="3">
    <location>
        <begin position="272"/>
        <end position="289"/>
    </location>
</feature>
<evidence type="ECO:0000313" key="4">
    <source>
        <dbReference type="EMBL" id="QXE24029.1"/>
    </source>
</evidence>
<feature type="transmembrane region" description="Helical" evidence="3">
    <location>
        <begin position="773"/>
        <end position="793"/>
    </location>
</feature>
<dbReference type="Gene3D" id="3.30.70.1320">
    <property type="entry name" value="Multidrug efflux transporter AcrB pore domain like"/>
    <property type="match status" value="2"/>
</dbReference>
<dbReference type="Pfam" id="PF00873">
    <property type="entry name" value="ACR_tran"/>
    <property type="match status" value="4"/>
</dbReference>
<dbReference type="Proteomes" id="UP000683511">
    <property type="component" value="Chromosome"/>
</dbReference>
<evidence type="ECO:0000256" key="3">
    <source>
        <dbReference type="SAM" id="Phobius"/>
    </source>
</evidence>
<dbReference type="SUPFAM" id="SSF82693">
    <property type="entry name" value="Multidrug efflux transporter AcrB pore domain, PN1, PN2, PC1 and PC2 subdomains"/>
    <property type="match status" value="2"/>
</dbReference>
<feature type="compositionally biased region" description="Low complexity" evidence="2">
    <location>
        <begin position="508"/>
        <end position="522"/>
    </location>
</feature>
<dbReference type="InterPro" id="IPR001036">
    <property type="entry name" value="Acrflvin-R"/>
</dbReference>
<dbReference type="Gene3D" id="3.30.70.1440">
    <property type="entry name" value="Multidrug efflux transporter AcrB pore domain"/>
    <property type="match status" value="1"/>
</dbReference>
<proteinExistence type="predicted"/>
<evidence type="ECO:0000256" key="1">
    <source>
        <dbReference type="SAM" id="Coils"/>
    </source>
</evidence>
<feature type="region of interest" description="Disordered" evidence="2">
    <location>
        <begin position="506"/>
        <end position="532"/>
    </location>
</feature>
<dbReference type="AlphaFoldDB" id="A0A975Y5A9"/>
<evidence type="ECO:0000256" key="2">
    <source>
        <dbReference type="SAM" id="MobiDB-lite"/>
    </source>
</evidence>
<feature type="transmembrane region" description="Helical" evidence="3">
    <location>
        <begin position="743"/>
        <end position="766"/>
    </location>
</feature>
<dbReference type="GO" id="GO:0005886">
    <property type="term" value="C:plasma membrane"/>
    <property type="evidence" value="ECO:0007669"/>
    <property type="project" value="TreeGrafter"/>
</dbReference>
<feature type="transmembrane region" description="Helical" evidence="3">
    <location>
        <begin position="295"/>
        <end position="317"/>
    </location>
</feature>
<feature type="transmembrane region" description="Helical" evidence="3">
    <location>
        <begin position="366"/>
        <end position="386"/>
    </location>
</feature>
<dbReference type="Gene3D" id="3.30.70.1430">
    <property type="entry name" value="Multidrug efflux transporter AcrB pore domain"/>
    <property type="match status" value="2"/>
</dbReference>
<feature type="coiled-coil region" evidence="1">
    <location>
        <begin position="226"/>
        <end position="260"/>
    </location>
</feature>
<feature type="transmembrane region" description="Helical" evidence="3">
    <location>
        <begin position="23"/>
        <end position="42"/>
    </location>
</feature>
<feature type="transmembrane region" description="Helical" evidence="3">
    <location>
        <begin position="398"/>
        <end position="425"/>
    </location>
</feature>
<keyword evidence="5" id="KW-1185">Reference proteome</keyword>
<dbReference type="KEGG" id="rsin:B6N60_02732"/>
<accession>A0A975Y5A9</accession>
<evidence type="ECO:0000313" key="5">
    <source>
        <dbReference type="Proteomes" id="UP000683511"/>
    </source>
</evidence>
<dbReference type="RefSeq" id="WP_190608520.1">
    <property type="nucleotide sequence ID" value="NZ_CP021056.1"/>
</dbReference>
<feature type="transmembrane region" description="Helical" evidence="3">
    <location>
        <begin position="845"/>
        <end position="864"/>
    </location>
</feature>
<dbReference type="SUPFAM" id="SSF82866">
    <property type="entry name" value="Multidrug efflux transporter AcrB transmembrane domain"/>
    <property type="match status" value="2"/>
</dbReference>
<dbReference type="PANTHER" id="PTHR32063:SF0">
    <property type="entry name" value="SWARMING MOTILITY PROTEIN SWRC"/>
    <property type="match status" value="1"/>
</dbReference>
<dbReference type="EMBL" id="CP021056">
    <property type="protein sequence ID" value="QXE24029.1"/>
    <property type="molecule type" value="Genomic_DNA"/>
</dbReference>
<name>A0A975Y5A9_9NOST</name>
<keyword evidence="3" id="KW-1133">Transmembrane helix</keyword>
<dbReference type="Gene3D" id="1.20.1640.10">
    <property type="entry name" value="Multidrug efflux transporter AcrB transmembrane domain"/>
    <property type="match status" value="4"/>
</dbReference>
<feature type="transmembrane region" description="Helical" evidence="3">
    <location>
        <begin position="460"/>
        <end position="479"/>
    </location>
</feature>
<feature type="transmembrane region" description="Helical" evidence="3">
    <location>
        <begin position="876"/>
        <end position="902"/>
    </location>
</feature>
<dbReference type="GO" id="GO:0042910">
    <property type="term" value="F:xenobiotic transmembrane transporter activity"/>
    <property type="evidence" value="ECO:0007669"/>
    <property type="project" value="TreeGrafter"/>
</dbReference>
<gene>
    <name evidence="4" type="ORF">B6N60_02732</name>
</gene>
<keyword evidence="3" id="KW-0812">Transmembrane</keyword>